<evidence type="ECO:0000259" key="6">
    <source>
        <dbReference type="PROSITE" id="PS50045"/>
    </source>
</evidence>
<dbReference type="GO" id="GO:0003677">
    <property type="term" value="F:DNA binding"/>
    <property type="evidence" value="ECO:0007669"/>
    <property type="project" value="UniProtKB-KW"/>
</dbReference>
<keyword evidence="4" id="KW-0238">DNA-binding</keyword>
<dbReference type="PANTHER" id="PTHR32071">
    <property type="entry name" value="TRANSCRIPTIONAL REGULATORY PROTEIN"/>
    <property type="match status" value="1"/>
</dbReference>
<dbReference type="SMART" id="SM00382">
    <property type="entry name" value="AAA"/>
    <property type="match status" value="1"/>
</dbReference>
<accession>A0AAJ1MMU5</accession>
<organism evidence="7 8">
    <name type="scientific">Candidatus Thalassospirochaeta sargassi</name>
    <dbReference type="NCBI Taxonomy" id="3119039"/>
    <lineage>
        <taxon>Bacteria</taxon>
        <taxon>Pseudomonadati</taxon>
        <taxon>Spirochaetota</taxon>
        <taxon>Spirochaetia</taxon>
        <taxon>Spirochaetales</taxon>
        <taxon>Spirochaetaceae</taxon>
        <taxon>Candidatus Thalassospirochaeta</taxon>
    </lineage>
</organism>
<dbReference type="SUPFAM" id="SSF46689">
    <property type="entry name" value="Homeodomain-like"/>
    <property type="match status" value="1"/>
</dbReference>
<keyword evidence="3" id="KW-0805">Transcription regulation</keyword>
<feature type="domain" description="Sigma-54 factor interaction" evidence="6">
    <location>
        <begin position="11"/>
        <end position="241"/>
    </location>
</feature>
<evidence type="ECO:0000256" key="1">
    <source>
        <dbReference type="ARBA" id="ARBA00022741"/>
    </source>
</evidence>
<dbReference type="EMBL" id="JAQQAL010000009">
    <property type="protein sequence ID" value="MDC7225739.1"/>
    <property type="molecule type" value="Genomic_DNA"/>
</dbReference>
<dbReference type="Proteomes" id="UP001221217">
    <property type="component" value="Unassembled WGS sequence"/>
</dbReference>
<dbReference type="Gene3D" id="1.10.8.60">
    <property type="match status" value="1"/>
</dbReference>
<comment type="caution">
    <text evidence="7">The sequence shown here is derived from an EMBL/GenBank/DDBJ whole genome shotgun (WGS) entry which is preliminary data.</text>
</comment>
<reference evidence="7 8" key="1">
    <citation type="submission" date="2022-12" db="EMBL/GenBank/DDBJ databases">
        <title>Metagenome assembled genome from gulf of manar.</title>
        <authorList>
            <person name="Kohli P."/>
            <person name="Pk S."/>
            <person name="Venkata Ramana C."/>
            <person name="Sasikala C."/>
        </authorList>
    </citation>
    <scope>NUCLEOTIDE SEQUENCE [LARGE SCALE GENOMIC DNA]</scope>
    <source>
        <strain evidence="7">JB008</strain>
    </source>
</reference>
<dbReference type="Gene3D" id="3.40.50.300">
    <property type="entry name" value="P-loop containing nucleotide triphosphate hydrolases"/>
    <property type="match status" value="1"/>
</dbReference>
<keyword evidence="5" id="KW-0804">Transcription</keyword>
<dbReference type="PROSITE" id="PS50045">
    <property type="entry name" value="SIGMA54_INTERACT_4"/>
    <property type="match status" value="1"/>
</dbReference>
<dbReference type="Pfam" id="PF00158">
    <property type="entry name" value="Sigma54_activat"/>
    <property type="match status" value="1"/>
</dbReference>
<dbReference type="InterPro" id="IPR014317">
    <property type="entry name" value="Transcription_activator_PspF"/>
</dbReference>
<dbReference type="GO" id="GO:0006355">
    <property type="term" value="P:regulation of DNA-templated transcription"/>
    <property type="evidence" value="ECO:0007669"/>
    <property type="project" value="InterPro"/>
</dbReference>
<sequence length="339" mass="38358">MNYPGFVEREALGESEIFLNFQAELSRAAGINRSVMIIGERGTGKELAASRLHYLSERWEAPFVTLNCAALPSTLIETELFGHSTGAYTGAGKARKGRFEEADGGTLFLDEMGLIPLEVQEKILRVVEYGSFERVGSSKTVEVDVRIVAATNQNMPELCEQNKFKRDLLDRLSFEVLFLPPLRERGIDKMLLAEHFAIRMSNELGRPQAPGFSDRVREIIETYSWPGNIRELKNVVERAVYKCEDSLLSDLTIDPFVNPYSEPEDSKLEQSPGQAGFVEKTVSALPKLGDFRSNIREIEISYLKRALAESENNQRLAADKLALTYDQFRGLYRKYREEL</sequence>
<gene>
    <name evidence="7" type="primary">pspF</name>
    <name evidence="7" type="ORF">PQJ61_03120</name>
</gene>
<dbReference type="InterPro" id="IPR025944">
    <property type="entry name" value="Sigma_54_int_dom_CS"/>
</dbReference>
<dbReference type="NCBIfam" id="TIGR02974">
    <property type="entry name" value="phageshock_pspF"/>
    <property type="match status" value="1"/>
</dbReference>
<keyword evidence="1" id="KW-0547">Nucleotide-binding</keyword>
<dbReference type="PROSITE" id="PS00688">
    <property type="entry name" value="SIGMA54_INTERACT_3"/>
    <property type="match status" value="1"/>
</dbReference>
<dbReference type="PROSITE" id="PS00676">
    <property type="entry name" value="SIGMA54_INTERACT_2"/>
    <property type="match status" value="1"/>
</dbReference>
<evidence type="ECO:0000313" key="8">
    <source>
        <dbReference type="Proteomes" id="UP001221217"/>
    </source>
</evidence>
<dbReference type="GO" id="GO:0005524">
    <property type="term" value="F:ATP binding"/>
    <property type="evidence" value="ECO:0007669"/>
    <property type="project" value="UniProtKB-KW"/>
</dbReference>
<keyword evidence="2" id="KW-0067">ATP-binding</keyword>
<dbReference type="InterPro" id="IPR009057">
    <property type="entry name" value="Homeodomain-like_sf"/>
</dbReference>
<protein>
    <submittedName>
        <fullName evidence="7">Phage shock protein operon transcriptional activator</fullName>
    </submittedName>
</protein>
<dbReference type="FunFam" id="3.40.50.300:FF:000006">
    <property type="entry name" value="DNA-binding transcriptional regulator NtrC"/>
    <property type="match status" value="1"/>
</dbReference>
<evidence type="ECO:0000256" key="2">
    <source>
        <dbReference type="ARBA" id="ARBA00022840"/>
    </source>
</evidence>
<evidence type="ECO:0000256" key="5">
    <source>
        <dbReference type="ARBA" id="ARBA00023163"/>
    </source>
</evidence>
<dbReference type="SUPFAM" id="SSF52540">
    <property type="entry name" value="P-loop containing nucleoside triphosphate hydrolases"/>
    <property type="match status" value="1"/>
</dbReference>
<evidence type="ECO:0000256" key="3">
    <source>
        <dbReference type="ARBA" id="ARBA00023015"/>
    </source>
</evidence>
<dbReference type="AlphaFoldDB" id="A0AAJ1MMU5"/>
<evidence type="ECO:0000313" key="7">
    <source>
        <dbReference type="EMBL" id="MDC7225739.1"/>
    </source>
</evidence>
<dbReference type="InterPro" id="IPR025943">
    <property type="entry name" value="Sigma_54_int_dom_ATP-bd_2"/>
</dbReference>
<dbReference type="InterPro" id="IPR027417">
    <property type="entry name" value="P-loop_NTPase"/>
</dbReference>
<evidence type="ECO:0000256" key="4">
    <source>
        <dbReference type="ARBA" id="ARBA00023125"/>
    </source>
</evidence>
<dbReference type="PANTHER" id="PTHR32071:SF38">
    <property type="entry name" value="PSP OPERON TRANSCRIPTIONAL ACTIVATOR"/>
    <property type="match status" value="1"/>
</dbReference>
<dbReference type="InterPro" id="IPR003593">
    <property type="entry name" value="AAA+_ATPase"/>
</dbReference>
<dbReference type="Pfam" id="PF25601">
    <property type="entry name" value="AAA_lid_14"/>
    <property type="match status" value="1"/>
</dbReference>
<dbReference type="InterPro" id="IPR002078">
    <property type="entry name" value="Sigma_54_int"/>
</dbReference>
<dbReference type="InterPro" id="IPR058031">
    <property type="entry name" value="AAA_lid_NorR"/>
</dbReference>
<proteinExistence type="predicted"/>
<name>A0AAJ1MMU5_9SPIO</name>
<dbReference type="CDD" id="cd00009">
    <property type="entry name" value="AAA"/>
    <property type="match status" value="1"/>
</dbReference>